<gene>
    <name evidence="1" type="ORF">WI372_02280</name>
</gene>
<evidence type="ECO:0000313" key="2">
    <source>
        <dbReference type="Proteomes" id="UP001484239"/>
    </source>
</evidence>
<proteinExistence type="predicted"/>
<organism evidence="1 2">
    <name type="scientific">Gaopeijia maritima</name>
    <dbReference type="NCBI Taxonomy" id="3119007"/>
    <lineage>
        <taxon>Bacteria</taxon>
        <taxon>Pseudomonadati</taxon>
        <taxon>Gemmatimonadota</taxon>
        <taxon>Longimicrobiia</taxon>
        <taxon>Gaopeijiales</taxon>
        <taxon>Gaopeijiaceae</taxon>
        <taxon>Gaopeijia</taxon>
    </lineage>
</organism>
<name>A0ABU9E6Q8_9BACT</name>
<sequence>MILPTIRASVTRDDALHLVELIGRDDPELRGLARDRLERDGVDALLDDPRVRNAILTDPQVRVPPPIVFFVLVRQALLEGGVDDRGIADFVASLVVGFGRARAAWRPSADDDREYVYLVDLMAGLRTADARRAFLLRTHLGNYSLWLAGLFPGYVDIRRRTRGAPSMDYFDQMGAAGYVAAADSREAERWGMRELLDGVGRDFVRVREALNRVSDRVLWPESGDPIDRLLREVQRGD</sequence>
<evidence type="ECO:0000313" key="1">
    <source>
        <dbReference type="EMBL" id="MEK9499808.1"/>
    </source>
</evidence>
<dbReference type="Proteomes" id="UP001484239">
    <property type="component" value="Unassembled WGS sequence"/>
</dbReference>
<comment type="caution">
    <text evidence="1">The sequence shown here is derived from an EMBL/GenBank/DDBJ whole genome shotgun (WGS) entry which is preliminary data.</text>
</comment>
<protein>
    <submittedName>
        <fullName evidence="1">Uncharacterized protein</fullName>
    </submittedName>
</protein>
<accession>A0ABU9E6Q8</accession>
<dbReference type="RefSeq" id="WP_405278123.1">
    <property type="nucleotide sequence ID" value="NZ_JBBHLI010000001.1"/>
</dbReference>
<reference evidence="1 2" key="1">
    <citation type="submission" date="2024-02" db="EMBL/GenBank/DDBJ databases">
        <title>A novel Gemmatimonadota bacterium.</title>
        <authorList>
            <person name="Du Z.-J."/>
            <person name="Ye Y.-Q."/>
        </authorList>
    </citation>
    <scope>NUCLEOTIDE SEQUENCE [LARGE SCALE GENOMIC DNA]</scope>
    <source>
        <strain evidence="1 2">DH-20</strain>
    </source>
</reference>
<keyword evidence="2" id="KW-1185">Reference proteome</keyword>
<dbReference type="EMBL" id="JBBHLI010000001">
    <property type="protein sequence ID" value="MEK9499808.1"/>
    <property type="molecule type" value="Genomic_DNA"/>
</dbReference>